<organism evidence="1 2">
    <name type="scientific">Streptomyces cinnamoneus</name>
    <name type="common">Streptoverticillium cinnamoneum</name>
    <dbReference type="NCBI Taxonomy" id="53446"/>
    <lineage>
        <taxon>Bacteria</taxon>
        <taxon>Bacillati</taxon>
        <taxon>Actinomycetota</taxon>
        <taxon>Actinomycetes</taxon>
        <taxon>Kitasatosporales</taxon>
        <taxon>Streptomycetaceae</taxon>
        <taxon>Streptomyces</taxon>
        <taxon>Streptomyces cinnamoneus group</taxon>
    </lineage>
</organism>
<comment type="caution">
    <text evidence="1">The sequence shown here is derived from an EMBL/GenBank/DDBJ whole genome shotgun (WGS) entry which is preliminary data.</text>
</comment>
<evidence type="ECO:0000313" key="2">
    <source>
        <dbReference type="Proteomes" id="UP000646244"/>
    </source>
</evidence>
<dbReference type="EMBL" id="BMVB01000047">
    <property type="protein sequence ID" value="GHC74499.1"/>
    <property type="molecule type" value="Genomic_DNA"/>
</dbReference>
<gene>
    <name evidence="1" type="ORF">GCM10010507_62380</name>
</gene>
<proteinExistence type="predicted"/>
<sequence>MTKLNFRWFDWARARLSSAKPISTDRRCAAAPVVRPPANLPRPAFTVRVSAHGIDFIPCSEDGR</sequence>
<protein>
    <submittedName>
        <fullName evidence="1">Uncharacterized protein</fullName>
    </submittedName>
</protein>
<evidence type="ECO:0000313" key="1">
    <source>
        <dbReference type="EMBL" id="GHC74499.1"/>
    </source>
</evidence>
<dbReference type="AlphaFoldDB" id="A0A918U079"/>
<name>A0A918U079_STRCJ</name>
<dbReference type="Proteomes" id="UP000646244">
    <property type="component" value="Unassembled WGS sequence"/>
</dbReference>
<accession>A0A918U079</accession>
<reference evidence="1" key="1">
    <citation type="journal article" date="2014" name="Int. J. Syst. Evol. Microbiol.">
        <title>Complete genome sequence of Corynebacterium casei LMG S-19264T (=DSM 44701T), isolated from a smear-ripened cheese.</title>
        <authorList>
            <consortium name="US DOE Joint Genome Institute (JGI-PGF)"/>
            <person name="Walter F."/>
            <person name="Albersmeier A."/>
            <person name="Kalinowski J."/>
            <person name="Ruckert C."/>
        </authorList>
    </citation>
    <scope>NUCLEOTIDE SEQUENCE</scope>
    <source>
        <strain evidence="1">JCM 4633</strain>
    </source>
</reference>
<reference evidence="1" key="2">
    <citation type="submission" date="2020-09" db="EMBL/GenBank/DDBJ databases">
        <authorList>
            <person name="Sun Q."/>
            <person name="Ohkuma M."/>
        </authorList>
    </citation>
    <scope>NUCLEOTIDE SEQUENCE</scope>
    <source>
        <strain evidence="1">JCM 4633</strain>
    </source>
</reference>